<dbReference type="AlphaFoldDB" id="A0A6J4H6X7"/>
<sequence>MGKIGARCKNLPATAAPGRHVWGCGGVVRSMSLAPLVATLVTAIGMISFTLTLTASLPVL</sequence>
<evidence type="ECO:0000313" key="2">
    <source>
        <dbReference type="EMBL" id="CAA9215043.1"/>
    </source>
</evidence>
<feature type="transmembrane region" description="Helical" evidence="1">
    <location>
        <begin position="36"/>
        <end position="57"/>
    </location>
</feature>
<reference evidence="2" key="1">
    <citation type="submission" date="2020-02" db="EMBL/GenBank/DDBJ databases">
        <authorList>
            <person name="Meier V. D."/>
        </authorList>
    </citation>
    <scope>NUCLEOTIDE SEQUENCE</scope>
    <source>
        <strain evidence="2">AVDCRST_MAG77</strain>
    </source>
</reference>
<protein>
    <submittedName>
        <fullName evidence="2">Uncharacterized protein</fullName>
    </submittedName>
</protein>
<proteinExistence type="predicted"/>
<keyword evidence="1" id="KW-1133">Transmembrane helix</keyword>
<evidence type="ECO:0000256" key="1">
    <source>
        <dbReference type="SAM" id="Phobius"/>
    </source>
</evidence>
<keyword evidence="1" id="KW-0472">Membrane</keyword>
<accession>A0A6J4H6X7</accession>
<name>A0A6J4H6X7_9CHLR</name>
<gene>
    <name evidence="2" type="ORF">AVDCRST_MAG77-154</name>
</gene>
<dbReference type="EMBL" id="CADCTC010000012">
    <property type="protein sequence ID" value="CAA9215043.1"/>
    <property type="molecule type" value="Genomic_DNA"/>
</dbReference>
<organism evidence="2">
    <name type="scientific">uncultured Chloroflexota bacterium</name>
    <dbReference type="NCBI Taxonomy" id="166587"/>
    <lineage>
        <taxon>Bacteria</taxon>
        <taxon>Bacillati</taxon>
        <taxon>Chloroflexota</taxon>
        <taxon>environmental samples</taxon>
    </lineage>
</organism>
<keyword evidence="1" id="KW-0812">Transmembrane</keyword>